<evidence type="ECO:0000256" key="3">
    <source>
        <dbReference type="ARBA" id="ARBA00022670"/>
    </source>
</evidence>
<dbReference type="PROSITE" id="PS00631">
    <property type="entry name" value="CYTOSOL_AP"/>
    <property type="match status" value="1"/>
</dbReference>
<comment type="similarity">
    <text evidence="1">Belongs to the peptidase M17 family.</text>
</comment>
<name>A0A916WVH7_9SPHN</name>
<proteinExistence type="inferred from homology"/>
<feature type="domain" description="Cytosol aminopeptidase" evidence="6">
    <location>
        <begin position="304"/>
        <end position="311"/>
    </location>
</feature>
<dbReference type="GO" id="GO:0030145">
    <property type="term" value="F:manganese ion binding"/>
    <property type="evidence" value="ECO:0007669"/>
    <property type="project" value="InterPro"/>
</dbReference>
<dbReference type="SUPFAM" id="SSF53187">
    <property type="entry name" value="Zn-dependent exopeptidases"/>
    <property type="match status" value="1"/>
</dbReference>
<dbReference type="GO" id="GO:0070006">
    <property type="term" value="F:metalloaminopeptidase activity"/>
    <property type="evidence" value="ECO:0007669"/>
    <property type="project" value="InterPro"/>
</dbReference>
<dbReference type="PRINTS" id="PR00481">
    <property type="entry name" value="LAMNOPPTDASE"/>
</dbReference>
<gene>
    <name evidence="7" type="ORF">GCM10011380_24230</name>
</gene>
<dbReference type="Pfam" id="PF21337">
    <property type="entry name" value="Peptidase_M17_N_1"/>
    <property type="match status" value="1"/>
</dbReference>
<evidence type="ECO:0000256" key="4">
    <source>
        <dbReference type="ARBA" id="ARBA00022801"/>
    </source>
</evidence>
<dbReference type="InterPro" id="IPR011356">
    <property type="entry name" value="Leucine_aapep/pepB"/>
</dbReference>
<dbReference type="PANTHER" id="PTHR11963:SF20">
    <property type="entry name" value="PEPTIDASE B"/>
    <property type="match status" value="1"/>
</dbReference>
<dbReference type="InterPro" id="IPR048816">
    <property type="entry name" value="Peptidase_M17_N_1"/>
</dbReference>
<evidence type="ECO:0000259" key="6">
    <source>
        <dbReference type="PROSITE" id="PS00631"/>
    </source>
</evidence>
<dbReference type="EMBL" id="BMIH01000003">
    <property type="protein sequence ID" value="GGB33939.1"/>
    <property type="molecule type" value="Genomic_DNA"/>
</dbReference>
<evidence type="ECO:0000313" key="8">
    <source>
        <dbReference type="Proteomes" id="UP000623067"/>
    </source>
</evidence>
<evidence type="ECO:0000256" key="1">
    <source>
        <dbReference type="ARBA" id="ARBA00009528"/>
    </source>
</evidence>
<dbReference type="InterPro" id="IPR000819">
    <property type="entry name" value="Peptidase_M17_C"/>
</dbReference>
<protein>
    <submittedName>
        <fullName evidence="7">Leucyl aminopeptidase</fullName>
    </submittedName>
</protein>
<organism evidence="7 8">
    <name type="scientific">Sphingomonas metalli</name>
    <dbReference type="NCBI Taxonomy" id="1779358"/>
    <lineage>
        <taxon>Bacteria</taxon>
        <taxon>Pseudomonadati</taxon>
        <taxon>Pseudomonadota</taxon>
        <taxon>Alphaproteobacteria</taxon>
        <taxon>Sphingomonadales</taxon>
        <taxon>Sphingomonadaceae</taxon>
        <taxon>Sphingomonas</taxon>
    </lineage>
</organism>
<keyword evidence="3" id="KW-0645">Protease</keyword>
<dbReference type="InterPro" id="IPR043472">
    <property type="entry name" value="Macro_dom-like"/>
</dbReference>
<reference evidence="7" key="2">
    <citation type="submission" date="2020-09" db="EMBL/GenBank/DDBJ databases">
        <authorList>
            <person name="Sun Q."/>
            <person name="Zhou Y."/>
        </authorList>
    </citation>
    <scope>NUCLEOTIDE SEQUENCE</scope>
    <source>
        <strain evidence="7">CGMCC 1.15330</strain>
    </source>
</reference>
<dbReference type="GO" id="GO:0005737">
    <property type="term" value="C:cytoplasm"/>
    <property type="evidence" value="ECO:0007669"/>
    <property type="project" value="InterPro"/>
</dbReference>
<dbReference type="Proteomes" id="UP000623067">
    <property type="component" value="Unassembled WGS sequence"/>
</dbReference>
<keyword evidence="2 7" id="KW-0031">Aminopeptidase</keyword>
<dbReference type="Pfam" id="PF00883">
    <property type="entry name" value="Peptidase_M17"/>
    <property type="match status" value="1"/>
</dbReference>
<dbReference type="GO" id="GO:0006508">
    <property type="term" value="P:proteolysis"/>
    <property type="evidence" value="ECO:0007669"/>
    <property type="project" value="UniProtKB-KW"/>
</dbReference>
<dbReference type="RefSeq" id="WP_188659038.1">
    <property type="nucleotide sequence ID" value="NZ_BMIH01000003.1"/>
</dbReference>
<keyword evidence="5" id="KW-0464">Manganese</keyword>
<dbReference type="AlphaFoldDB" id="A0A916WVH7"/>
<accession>A0A916WVH7</accession>
<dbReference type="Gene3D" id="3.40.220.10">
    <property type="entry name" value="Leucine Aminopeptidase, subunit E, domain 1"/>
    <property type="match status" value="1"/>
</dbReference>
<reference evidence="7" key="1">
    <citation type="journal article" date="2014" name="Int. J. Syst. Evol. Microbiol.">
        <title>Complete genome sequence of Corynebacterium casei LMG S-19264T (=DSM 44701T), isolated from a smear-ripened cheese.</title>
        <authorList>
            <consortium name="US DOE Joint Genome Institute (JGI-PGF)"/>
            <person name="Walter F."/>
            <person name="Albersmeier A."/>
            <person name="Kalinowski J."/>
            <person name="Ruckert C."/>
        </authorList>
    </citation>
    <scope>NUCLEOTIDE SEQUENCE</scope>
    <source>
        <strain evidence="7">CGMCC 1.15330</strain>
    </source>
</reference>
<evidence type="ECO:0000256" key="5">
    <source>
        <dbReference type="ARBA" id="ARBA00023211"/>
    </source>
</evidence>
<sequence>MNRFDALLQPDRGQPAHVITIVAPAGYESWLGTQPARIRAILSAQRFAGKAGSHAVIPGEGEDWSVVAAVEDATSPWALAALPKALPPGSYRAEVPAAAGLGWLLGQYRFGRYHKAEDAGDRVLLIRDPAAIPELLRLAGATAQVRDLVNTPTQDLGPAELEAAAEALARRHGAAVTVRRGDELEQGYPMIHAVGRAATRERAPRLIELRWGAPTDPAVAIIGKGVCFDTGGLDIKPSSGMRLMKKDMGGAAHALALAELVMGAKLPVRLHLLIPAVENAISGDAFRPGDVLRSRKGLTVENTNTDAEGRLILGDALTRAGEEKPELILDFATLTGAARVALGPDLPPLFTDDAALAAELLAAGEALHDPLWRLPLWDGYDEMLKSDIADLVNAPDGGFAGAITAALFLRRFVPEKTAWAHLDVFAWRPAAKPGRSKGGDAFGLRAAWHVLKTRYAAASGVPERSQT</sequence>
<keyword evidence="4" id="KW-0378">Hydrolase</keyword>
<dbReference type="Gene3D" id="3.40.630.10">
    <property type="entry name" value="Zn peptidases"/>
    <property type="match status" value="1"/>
</dbReference>
<dbReference type="PANTHER" id="PTHR11963">
    <property type="entry name" value="LEUCINE AMINOPEPTIDASE-RELATED"/>
    <property type="match status" value="1"/>
</dbReference>
<evidence type="ECO:0000256" key="2">
    <source>
        <dbReference type="ARBA" id="ARBA00022438"/>
    </source>
</evidence>
<keyword evidence="8" id="KW-1185">Reference proteome</keyword>
<dbReference type="CDD" id="cd00433">
    <property type="entry name" value="Peptidase_M17"/>
    <property type="match status" value="1"/>
</dbReference>
<comment type="caution">
    <text evidence="7">The sequence shown here is derived from an EMBL/GenBank/DDBJ whole genome shotgun (WGS) entry which is preliminary data.</text>
</comment>
<evidence type="ECO:0000313" key="7">
    <source>
        <dbReference type="EMBL" id="GGB33939.1"/>
    </source>
</evidence>